<dbReference type="Pfam" id="PF00619">
    <property type="entry name" value="CARD"/>
    <property type="match status" value="1"/>
</dbReference>
<dbReference type="SMART" id="SM00114">
    <property type="entry name" value="CARD"/>
    <property type="match status" value="1"/>
</dbReference>
<dbReference type="AlphaFoldDB" id="A0A1Y3EQQ5"/>
<feature type="non-terminal residue" evidence="2">
    <location>
        <position position="143"/>
    </location>
</feature>
<comment type="caution">
    <text evidence="2">The sequence shown here is derived from an EMBL/GenBank/DDBJ whole genome shotgun (WGS) entry which is preliminary data.</text>
</comment>
<sequence>MDDWQRQALDSNLIALADSLDLIELLPFLQQKGILREYHVDAIRKKTPYEARLEFVSIIKRRGPNAFEALCEGLARSGQTHLEQALRSCKSPNQPVEINNGSGGGGQLMECPEELNSNPQETKLQLVKTSAEQYYFAESILFS</sequence>
<evidence type="ECO:0000259" key="1">
    <source>
        <dbReference type="PROSITE" id="PS50209"/>
    </source>
</evidence>
<accession>A0A1Y3EQQ5</accession>
<protein>
    <submittedName>
        <fullName evidence="2">Caspase recruitment domain protein</fullName>
    </submittedName>
</protein>
<dbReference type="InterPro" id="IPR011029">
    <property type="entry name" value="DEATH-like_dom_sf"/>
</dbReference>
<dbReference type="GO" id="GO:0042981">
    <property type="term" value="P:regulation of apoptotic process"/>
    <property type="evidence" value="ECO:0007669"/>
    <property type="project" value="InterPro"/>
</dbReference>
<dbReference type="Proteomes" id="UP000243006">
    <property type="component" value="Unassembled WGS sequence"/>
</dbReference>
<evidence type="ECO:0000313" key="3">
    <source>
        <dbReference type="Proteomes" id="UP000243006"/>
    </source>
</evidence>
<dbReference type="EMBL" id="LVZM01007744">
    <property type="protein sequence ID" value="OUC46087.1"/>
    <property type="molecule type" value="Genomic_DNA"/>
</dbReference>
<dbReference type="Gene3D" id="1.10.533.10">
    <property type="entry name" value="Death Domain, Fas"/>
    <property type="match status" value="1"/>
</dbReference>
<proteinExistence type="predicted"/>
<dbReference type="SUPFAM" id="SSF47986">
    <property type="entry name" value="DEATH domain"/>
    <property type="match status" value="1"/>
</dbReference>
<gene>
    <name evidence="2" type="ORF">D917_08002</name>
</gene>
<evidence type="ECO:0000313" key="2">
    <source>
        <dbReference type="EMBL" id="OUC46087.1"/>
    </source>
</evidence>
<dbReference type="PROSITE" id="PS50209">
    <property type="entry name" value="CARD"/>
    <property type="match status" value="1"/>
</dbReference>
<reference evidence="2 3" key="1">
    <citation type="submission" date="2015-04" db="EMBL/GenBank/DDBJ databases">
        <title>Draft genome of the roundworm Trichinella nativa.</title>
        <authorList>
            <person name="Mitreva M."/>
        </authorList>
    </citation>
    <scope>NUCLEOTIDE SEQUENCE [LARGE SCALE GENOMIC DNA]</scope>
    <source>
        <strain evidence="2 3">ISS45</strain>
    </source>
</reference>
<organism evidence="2 3">
    <name type="scientific">Trichinella nativa</name>
    <dbReference type="NCBI Taxonomy" id="6335"/>
    <lineage>
        <taxon>Eukaryota</taxon>
        <taxon>Metazoa</taxon>
        <taxon>Ecdysozoa</taxon>
        <taxon>Nematoda</taxon>
        <taxon>Enoplea</taxon>
        <taxon>Dorylaimia</taxon>
        <taxon>Trichinellida</taxon>
        <taxon>Trichinellidae</taxon>
        <taxon>Trichinella</taxon>
    </lineage>
</organism>
<dbReference type="CDD" id="cd01671">
    <property type="entry name" value="CARD"/>
    <property type="match status" value="1"/>
</dbReference>
<name>A0A1Y3EQQ5_9BILA</name>
<feature type="domain" description="CARD" evidence="1">
    <location>
        <begin position="1"/>
        <end position="89"/>
    </location>
</feature>
<dbReference type="InterPro" id="IPR001315">
    <property type="entry name" value="CARD"/>
</dbReference>